<accession>A0A8S5UW27</accession>
<keyword evidence="1" id="KW-0812">Transmembrane</keyword>
<proteinExistence type="predicted"/>
<dbReference type="EMBL" id="BK016153">
    <property type="protein sequence ID" value="DAF98689.1"/>
    <property type="molecule type" value="Genomic_DNA"/>
</dbReference>
<keyword evidence="1" id="KW-1133">Transmembrane helix</keyword>
<sequence length="86" mass="8657">MNTTAQLPSRTATALVTWVATLSLVAVLAAIAGLLAGGVGPATAPALIIGLPVAIKATRSSNRRKAALRHADGLAAQARYQAPACR</sequence>
<evidence type="ECO:0000256" key="1">
    <source>
        <dbReference type="SAM" id="Phobius"/>
    </source>
</evidence>
<keyword evidence="1" id="KW-0472">Membrane</keyword>
<reference evidence="2" key="1">
    <citation type="journal article" date="2021" name="Proc. Natl. Acad. Sci. U.S.A.">
        <title>A Catalog of Tens of Thousands of Viruses from Human Metagenomes Reveals Hidden Associations with Chronic Diseases.</title>
        <authorList>
            <person name="Tisza M.J."/>
            <person name="Buck C.B."/>
        </authorList>
    </citation>
    <scope>NUCLEOTIDE SEQUENCE</scope>
    <source>
        <strain evidence="2">CtgaU3</strain>
    </source>
</reference>
<feature type="transmembrane region" description="Helical" evidence="1">
    <location>
        <begin position="12"/>
        <end position="32"/>
    </location>
</feature>
<evidence type="ECO:0000313" key="2">
    <source>
        <dbReference type="EMBL" id="DAF98689.1"/>
    </source>
</evidence>
<organism evidence="2">
    <name type="scientific">Siphoviridae sp. ctgaU3</name>
    <dbReference type="NCBI Taxonomy" id="2825609"/>
    <lineage>
        <taxon>Viruses</taxon>
        <taxon>Duplodnaviria</taxon>
        <taxon>Heunggongvirae</taxon>
        <taxon>Uroviricota</taxon>
        <taxon>Caudoviricetes</taxon>
    </lineage>
</organism>
<protein>
    <submittedName>
        <fullName evidence="2">Uncharacterized protein</fullName>
    </submittedName>
</protein>
<feature type="transmembrane region" description="Helical" evidence="1">
    <location>
        <begin position="38"/>
        <end position="55"/>
    </location>
</feature>
<name>A0A8S5UW27_9CAUD</name>